<evidence type="ECO:0008006" key="3">
    <source>
        <dbReference type="Google" id="ProtNLM"/>
    </source>
</evidence>
<proteinExistence type="predicted"/>
<accession>A0A7S0MPK9</accession>
<organism evidence="2">
    <name type="scientific">Cryptomonas curvata</name>
    <dbReference type="NCBI Taxonomy" id="233186"/>
    <lineage>
        <taxon>Eukaryota</taxon>
        <taxon>Cryptophyceae</taxon>
        <taxon>Cryptomonadales</taxon>
        <taxon>Cryptomonadaceae</taxon>
        <taxon>Cryptomonas</taxon>
    </lineage>
</organism>
<evidence type="ECO:0000256" key="1">
    <source>
        <dbReference type="SAM" id="Phobius"/>
    </source>
</evidence>
<reference evidence="2" key="1">
    <citation type="submission" date="2021-01" db="EMBL/GenBank/DDBJ databases">
        <authorList>
            <person name="Corre E."/>
            <person name="Pelletier E."/>
            <person name="Niang G."/>
            <person name="Scheremetjew M."/>
            <person name="Finn R."/>
            <person name="Kale V."/>
            <person name="Holt S."/>
            <person name="Cochrane G."/>
            <person name="Meng A."/>
            <person name="Brown T."/>
            <person name="Cohen L."/>
        </authorList>
    </citation>
    <scope>NUCLEOTIDE SEQUENCE</scope>
    <source>
        <strain evidence="2">CCAP979/52</strain>
    </source>
</reference>
<name>A0A7S0MPK9_9CRYP</name>
<protein>
    <recommendedName>
        <fullName evidence="3">EGF-like domain-containing protein</fullName>
    </recommendedName>
</protein>
<gene>
    <name evidence="2" type="ORF">CCUR1050_LOCUS23610</name>
</gene>
<keyword evidence="1" id="KW-0472">Membrane</keyword>
<keyword evidence="1" id="KW-1133">Transmembrane helix</keyword>
<evidence type="ECO:0000313" key="2">
    <source>
        <dbReference type="EMBL" id="CAD8645925.1"/>
    </source>
</evidence>
<feature type="transmembrane region" description="Helical" evidence="1">
    <location>
        <begin position="236"/>
        <end position="261"/>
    </location>
</feature>
<keyword evidence="1" id="KW-0812">Transmembrane</keyword>
<dbReference type="EMBL" id="HBEZ01042897">
    <property type="protein sequence ID" value="CAD8645925.1"/>
    <property type="molecule type" value="Transcribed_RNA"/>
</dbReference>
<sequence>MLVAINKSVSPFPNSISDIVAIEIREFGSSVPLLMSKQLLLPAVLTIPAKQAAGEGMSDPITGTKQVPYIASFDTNTWAWSTAGIQLLTTDNMTLTAQTYHLSYFTSLLVTAGCDRIPLSGVILDKCGVCGGNDGTCSGCDGVPNTGRNKSCSGHGLCGVQKCICNPDWYGDDCDVFCSKEYSCSGHGMCNPQGQGLCLCSPGWSGIGTFSKTYCAFEVALNESNVKKSADSGVSVIWLALIVSLPTAAFMGLCFLWLYLFRPKRNQLLALRSSLLDPVLKGGKQKQDIFSGPNTSHNSRSTMAVSLLEPEHLITTAKLCHGPNSQHLVSAIASNPLNPLAQAQVEHIALRTKVFESAISSSRTIQNYMHGPSRMISGNDLFDWEENEPPFAENQLEVEKERSVQPVTSWGGILNT</sequence>
<dbReference type="SUPFAM" id="SSF57196">
    <property type="entry name" value="EGF/Laminin"/>
    <property type="match status" value="1"/>
</dbReference>
<dbReference type="AlphaFoldDB" id="A0A7S0MPK9"/>
<dbReference type="Gene3D" id="2.10.25.140">
    <property type="match status" value="1"/>
</dbReference>
<dbReference type="Pfam" id="PF23106">
    <property type="entry name" value="EGF_Teneurin"/>
    <property type="match status" value="1"/>
</dbReference>